<evidence type="ECO:0000256" key="1">
    <source>
        <dbReference type="ARBA" id="ARBA00004651"/>
    </source>
</evidence>
<proteinExistence type="predicted"/>
<sequence>MREPVERPEAMRWASAFSSNADAGTAAAEACAALEAALGSGPLDLAACFFSAAHVGAAGKIAETLKRRLEPGCLVGASANGVITSGHEVESGAALTLIGARLPEVEIHPFILAREMWEEAARDPVEFQRCAPHAIGAEIVMMLADPFTLDTDDVLTAFHRGAPEVRIVGGLASAGVRPGSNALILNDWVAGEGGVALAFEGELRADVVVSQGCRPVGPPLTVSRVDGNVVLELDGQPALERAEQVLRELAGKEREHLKSGLYVGRPVRAGASGRGDYLIRNLLGADRDRGFIAVGDQLAAQEQIRLHVRDAASAREDLELLLSPQAFDTRAAAALIFTCNGRGRGLYGVPDGDISTLQSALGGAVPAAGMFCAGEIGPIGARNFVHGHTASIAIVRPAGSAAGGPDPGE</sequence>
<evidence type="ECO:0000256" key="4">
    <source>
        <dbReference type="ARBA" id="ARBA00022989"/>
    </source>
</evidence>
<dbReference type="SMART" id="SM01204">
    <property type="entry name" value="FIST_C"/>
    <property type="match status" value="1"/>
</dbReference>
<keyword evidence="2" id="KW-1003">Cell membrane</keyword>
<keyword evidence="3" id="KW-0812">Transmembrane</keyword>
<evidence type="ECO:0000259" key="6">
    <source>
        <dbReference type="SMART" id="SM00897"/>
    </source>
</evidence>
<evidence type="ECO:0000256" key="2">
    <source>
        <dbReference type="ARBA" id="ARBA00022475"/>
    </source>
</evidence>
<evidence type="ECO:0000256" key="3">
    <source>
        <dbReference type="ARBA" id="ARBA00022692"/>
    </source>
</evidence>
<dbReference type="Proteomes" id="UP000320184">
    <property type="component" value="Unassembled WGS sequence"/>
</dbReference>
<dbReference type="InterPro" id="IPR019494">
    <property type="entry name" value="FIST_C"/>
</dbReference>
<reference evidence="8 9" key="1">
    <citation type="journal article" date="2019" name="Nat. Microbiol.">
        <title>Mediterranean grassland soil C-N compound turnover is dependent on rainfall and depth, and is mediated by genomically divergent microorganisms.</title>
        <authorList>
            <person name="Diamond S."/>
            <person name="Andeer P.F."/>
            <person name="Li Z."/>
            <person name="Crits-Christoph A."/>
            <person name="Burstein D."/>
            <person name="Anantharaman K."/>
            <person name="Lane K.R."/>
            <person name="Thomas B.C."/>
            <person name="Pan C."/>
            <person name="Northen T.R."/>
            <person name="Banfield J.F."/>
        </authorList>
    </citation>
    <scope>NUCLEOTIDE SEQUENCE [LARGE SCALE GENOMIC DNA]</scope>
    <source>
        <strain evidence="8">WS_3</strain>
    </source>
</reference>
<dbReference type="AlphaFoldDB" id="A0A538SKU4"/>
<name>A0A538SKU4_UNCEI</name>
<accession>A0A538SKU4</accession>
<dbReference type="SMART" id="SM00897">
    <property type="entry name" value="FIST"/>
    <property type="match status" value="1"/>
</dbReference>
<comment type="subcellular location">
    <subcellularLocation>
        <location evidence="1">Cell membrane</location>
        <topology evidence="1">Multi-pass membrane protein</topology>
    </subcellularLocation>
</comment>
<feature type="domain" description="FIST C-domain" evidence="7">
    <location>
        <begin position="242"/>
        <end position="379"/>
    </location>
</feature>
<dbReference type="Pfam" id="PF10442">
    <property type="entry name" value="FIST_C"/>
    <property type="match status" value="1"/>
</dbReference>
<dbReference type="EMBL" id="VBOT01000049">
    <property type="protein sequence ID" value="TMQ51990.1"/>
    <property type="molecule type" value="Genomic_DNA"/>
</dbReference>
<comment type="caution">
    <text evidence="8">The sequence shown here is derived from an EMBL/GenBank/DDBJ whole genome shotgun (WGS) entry which is preliminary data.</text>
</comment>
<dbReference type="PANTHER" id="PTHR14939">
    <property type="entry name" value="F-BOX ONLY PROTEIN 22"/>
    <property type="match status" value="1"/>
</dbReference>
<evidence type="ECO:0000256" key="5">
    <source>
        <dbReference type="ARBA" id="ARBA00023136"/>
    </source>
</evidence>
<dbReference type="GO" id="GO:0005886">
    <property type="term" value="C:plasma membrane"/>
    <property type="evidence" value="ECO:0007669"/>
    <property type="project" value="UniProtKB-SubCell"/>
</dbReference>
<evidence type="ECO:0000259" key="7">
    <source>
        <dbReference type="SMART" id="SM01204"/>
    </source>
</evidence>
<keyword evidence="4" id="KW-1133">Transmembrane helix</keyword>
<feature type="domain" description="FIST" evidence="6">
    <location>
        <begin position="42"/>
        <end position="237"/>
    </location>
</feature>
<keyword evidence="5" id="KW-0472">Membrane</keyword>
<dbReference type="InterPro" id="IPR016741">
    <property type="entry name" value="UCP018953"/>
</dbReference>
<protein>
    <recommendedName>
        <fullName evidence="10">Histidine kinase</fullName>
    </recommendedName>
</protein>
<evidence type="ECO:0000313" key="9">
    <source>
        <dbReference type="Proteomes" id="UP000320184"/>
    </source>
</evidence>
<dbReference type="PANTHER" id="PTHR14939:SF5">
    <property type="entry name" value="F-BOX ONLY PROTEIN 22"/>
    <property type="match status" value="1"/>
</dbReference>
<evidence type="ECO:0008006" key="10">
    <source>
        <dbReference type="Google" id="ProtNLM"/>
    </source>
</evidence>
<dbReference type="InterPro" id="IPR013702">
    <property type="entry name" value="FIST_domain_N"/>
</dbReference>
<gene>
    <name evidence="8" type="ORF">E6K73_04210</name>
</gene>
<dbReference type="PIRSF" id="PIRSF018953">
    <property type="entry name" value="UCP018953"/>
    <property type="match status" value="1"/>
</dbReference>
<dbReference type="Pfam" id="PF08495">
    <property type="entry name" value="FIST"/>
    <property type="match status" value="1"/>
</dbReference>
<evidence type="ECO:0000313" key="8">
    <source>
        <dbReference type="EMBL" id="TMQ51990.1"/>
    </source>
</evidence>
<organism evidence="8 9">
    <name type="scientific">Eiseniibacteriota bacterium</name>
    <dbReference type="NCBI Taxonomy" id="2212470"/>
    <lineage>
        <taxon>Bacteria</taxon>
        <taxon>Candidatus Eiseniibacteriota</taxon>
    </lineage>
</organism>